<dbReference type="Pfam" id="PF00107">
    <property type="entry name" value="ADH_zinc_N"/>
    <property type="match status" value="1"/>
</dbReference>
<evidence type="ECO:0000313" key="7">
    <source>
        <dbReference type="Proteomes" id="UP000288012"/>
    </source>
</evidence>
<accession>A0A433JIK1</accession>
<dbReference type="PANTHER" id="PTHR42813:SF2">
    <property type="entry name" value="DEHYDROGENASE, ZINC-CONTAINING, PUTATIVE (AFU_ORTHOLOGUE AFUA_2G02810)-RELATED"/>
    <property type="match status" value="1"/>
</dbReference>
<evidence type="ECO:0000256" key="2">
    <source>
        <dbReference type="ARBA" id="ARBA00022723"/>
    </source>
</evidence>
<dbReference type="PANTHER" id="PTHR42813">
    <property type="entry name" value="ZINC-TYPE ALCOHOL DEHYDROGENASE-LIKE"/>
    <property type="match status" value="1"/>
</dbReference>
<dbReference type="InterPro" id="IPR013149">
    <property type="entry name" value="ADH-like_C"/>
</dbReference>
<dbReference type="AlphaFoldDB" id="A0A433JIK1"/>
<comment type="cofactor">
    <cofactor evidence="1">
        <name>Zn(2+)</name>
        <dbReference type="ChEBI" id="CHEBI:29105"/>
    </cofactor>
</comment>
<dbReference type="RefSeq" id="WP_127111376.1">
    <property type="nucleotide sequence ID" value="NZ_RZGR01000023.1"/>
</dbReference>
<keyword evidence="3" id="KW-0862">Zinc</keyword>
<dbReference type="Pfam" id="PF08240">
    <property type="entry name" value="ADH_N"/>
    <property type="match status" value="1"/>
</dbReference>
<dbReference type="InterPro" id="IPR013154">
    <property type="entry name" value="ADH-like_N"/>
</dbReference>
<evidence type="ECO:0000256" key="1">
    <source>
        <dbReference type="ARBA" id="ARBA00001947"/>
    </source>
</evidence>
<feature type="domain" description="Alcohol dehydrogenase-like N-terminal" evidence="5">
    <location>
        <begin position="25"/>
        <end position="153"/>
    </location>
</feature>
<dbReference type="GO" id="GO:0046872">
    <property type="term" value="F:metal ion binding"/>
    <property type="evidence" value="ECO:0007669"/>
    <property type="project" value="UniProtKB-KW"/>
</dbReference>
<name>A0A433JIK1_9GAMM</name>
<evidence type="ECO:0000313" key="6">
    <source>
        <dbReference type="EMBL" id="RUQ84980.1"/>
    </source>
</evidence>
<evidence type="ECO:0000259" key="5">
    <source>
        <dbReference type="Pfam" id="PF08240"/>
    </source>
</evidence>
<feature type="domain" description="Alcohol dehydrogenase-like C-terminal" evidence="4">
    <location>
        <begin position="196"/>
        <end position="266"/>
    </location>
</feature>
<reference evidence="6 7" key="1">
    <citation type="submission" date="2018-12" db="EMBL/GenBank/DDBJ databases">
        <title>Legionella sp,whole genome shotgun sequence.</title>
        <authorList>
            <person name="Wu H."/>
        </authorList>
    </citation>
    <scope>NUCLEOTIDE SEQUENCE [LARGE SCALE GENOMIC DNA]</scope>
    <source>
        <strain evidence="7">km714</strain>
    </source>
</reference>
<dbReference type="Proteomes" id="UP000288012">
    <property type="component" value="Unassembled WGS sequence"/>
</dbReference>
<evidence type="ECO:0000259" key="4">
    <source>
        <dbReference type="Pfam" id="PF00107"/>
    </source>
</evidence>
<proteinExistence type="predicted"/>
<evidence type="ECO:0000256" key="3">
    <source>
        <dbReference type="ARBA" id="ARBA00022833"/>
    </source>
</evidence>
<comment type="caution">
    <text evidence="6">The sequence shown here is derived from an EMBL/GenBank/DDBJ whole genome shotgun (WGS) entry which is preliminary data.</text>
</comment>
<protein>
    <submittedName>
        <fullName evidence="6">Glutathione-dependent formaldehyde dehydrogenase</fullName>
    </submittedName>
</protein>
<dbReference type="SUPFAM" id="SSF50129">
    <property type="entry name" value="GroES-like"/>
    <property type="match status" value="1"/>
</dbReference>
<dbReference type="CDD" id="cd08283">
    <property type="entry name" value="FDH_like_1"/>
    <property type="match status" value="1"/>
</dbReference>
<dbReference type="Gene3D" id="3.40.50.720">
    <property type="entry name" value="NAD(P)-binding Rossmann-like Domain"/>
    <property type="match status" value="1"/>
</dbReference>
<sequence>MKALCWHGKRDVRIDEVPEPKLINDHDAIIRVTSTAICGSDLHIFNGLLPMMESGDILGHEFMGEVVEVGRGNRKLKVGDKVVVPFTISCGHCNYCEQKLFSHCDHTNPNAELAREQMGMSPSGIFGYSHLLGGFSGGQAEFVRVPYSHVGPIKIPNEIPDEKVLFLTDIFPTGYMAAENCNIQEGDTVAIWGCGPVGQFAIQSAWMLGAGRVIAIDCVPERLKMAEKLGKAETINFTEEDVYDALMAITKGKGPECCIDAVGCEAHVGPTFDSIMDRIKQAAYLLTDRSHVLREAIRCCAKGGTISIPGVYLQNLDNIPFGAAMNKGLTFKMGQTHVQRYLKLLLKTIVDDKIDPSAIITHRIKLKDAPKAYETFNEKENGCIKVVMTP</sequence>
<gene>
    <name evidence="6" type="ORF">EKM59_07930</name>
</gene>
<dbReference type="Gene3D" id="3.90.180.10">
    <property type="entry name" value="Medium-chain alcohol dehydrogenases, catalytic domain"/>
    <property type="match status" value="1"/>
</dbReference>
<keyword evidence="7" id="KW-1185">Reference proteome</keyword>
<dbReference type="SUPFAM" id="SSF51735">
    <property type="entry name" value="NAD(P)-binding Rossmann-fold domains"/>
    <property type="match status" value="1"/>
</dbReference>
<dbReference type="InterPro" id="IPR011032">
    <property type="entry name" value="GroES-like_sf"/>
</dbReference>
<dbReference type="EMBL" id="RZGR01000023">
    <property type="protein sequence ID" value="RUQ84980.1"/>
    <property type="molecule type" value="Genomic_DNA"/>
</dbReference>
<organism evidence="6 7">
    <name type="scientific">Legionella septentrionalis</name>
    <dbReference type="NCBI Taxonomy" id="2498109"/>
    <lineage>
        <taxon>Bacteria</taxon>
        <taxon>Pseudomonadati</taxon>
        <taxon>Pseudomonadota</taxon>
        <taxon>Gammaproteobacteria</taxon>
        <taxon>Legionellales</taxon>
        <taxon>Legionellaceae</taxon>
        <taxon>Legionella</taxon>
    </lineage>
</organism>
<dbReference type="InterPro" id="IPR036291">
    <property type="entry name" value="NAD(P)-bd_dom_sf"/>
</dbReference>
<keyword evidence="2" id="KW-0479">Metal-binding</keyword>